<dbReference type="OrthoDB" id="2483160at2"/>
<dbReference type="InterPro" id="IPR040496">
    <property type="entry name" value="MID_pPIWI_RE"/>
</dbReference>
<gene>
    <name evidence="3" type="ORF">FZC80_21630</name>
</gene>
<proteinExistence type="predicted"/>
<feature type="domain" description="Prokaryotic pPIWI-RE MID" evidence="2">
    <location>
        <begin position="521"/>
        <end position="594"/>
    </location>
</feature>
<comment type="caution">
    <text evidence="3">The sequence shown here is derived from an EMBL/GenBank/DDBJ whole genome shotgun (WGS) entry which is preliminary data.</text>
</comment>
<evidence type="ECO:0000313" key="4">
    <source>
        <dbReference type="Proteomes" id="UP000325054"/>
    </source>
</evidence>
<protein>
    <submittedName>
        <fullName evidence="3">DUF3893 domain-containing protein</fullName>
    </submittedName>
</protein>
<evidence type="ECO:0000259" key="2">
    <source>
        <dbReference type="Pfam" id="PF18157"/>
    </source>
</evidence>
<accession>A0A5D4TB15</accession>
<dbReference type="AlphaFoldDB" id="A0A5D4TB15"/>
<dbReference type="Pfam" id="PF18157">
    <property type="entry name" value="MID_pPIWI_RE"/>
    <property type="match status" value="1"/>
</dbReference>
<reference evidence="3 4" key="1">
    <citation type="submission" date="2019-08" db="EMBL/GenBank/DDBJ databases">
        <title>Bacillus genomes from the desert of Cuatro Cienegas, Coahuila.</title>
        <authorList>
            <person name="Olmedo-Alvarez G."/>
        </authorList>
    </citation>
    <scope>NUCLEOTIDE SEQUENCE [LARGE SCALE GENOMIC DNA]</scope>
    <source>
        <strain evidence="3 4">CH451a_14T</strain>
    </source>
</reference>
<dbReference type="Pfam" id="PF13032">
    <property type="entry name" value="RNaseH_pPIWI_RE"/>
    <property type="match status" value="1"/>
</dbReference>
<evidence type="ECO:0000313" key="3">
    <source>
        <dbReference type="EMBL" id="TYS71642.1"/>
    </source>
</evidence>
<name>A0A5D4TB15_9BACI</name>
<dbReference type="EMBL" id="VTEW01000030">
    <property type="protein sequence ID" value="TYS71642.1"/>
    <property type="molecule type" value="Genomic_DNA"/>
</dbReference>
<dbReference type="RefSeq" id="WP_148993107.1">
    <property type="nucleotide sequence ID" value="NZ_VTEW01000030.1"/>
</dbReference>
<feature type="domain" description="pPIWI-RE RNaseH" evidence="1">
    <location>
        <begin position="620"/>
        <end position="837"/>
    </location>
</feature>
<evidence type="ECO:0000259" key="1">
    <source>
        <dbReference type="Pfam" id="PF13032"/>
    </source>
</evidence>
<sequence>MITTIETFEQELNSLGIKKYLQPLTYKISPEYLKSCEVNALYMPDKWAELTKEIFYKKYGKWQLTDILDLLLQKHPYIFHYSLSQSSYIGDTPFLYIATEYYTEEVLDSVAMDLLTLLKESNRSFNWGIDNPILNSFVLDPKMEQKTLYEIVSSGMGTFQIISGYFTHKLCKKPVTLALELYHTDHSSGERKKVEESFNSTLNYAHTKTNSKHEAVSNIVEVAGGYCSFVFSLSFVEFAGQEGWYLNLKTNVRQWIVSPLPTKYNSFTKEASVYVGSFSKENKGNVLMHTSLKASKSSNDPSYVIPLIHQEALKKLNITIEGVLDNTRNYVENGKMPDRLFIGIPYSYSNASWWEGHRSFLRTGNGVALEEDRNFYYRITEVLDGLETIPGIRDVESSKFKVKAKQTSKKIPFSHMTVPKNINQLTINIFSADSTHYEDIRDILFNEVQDEKLPEGYEKFPFRNKEEAVIQFENKKVPVVLKSRGISNAHRLYSDDYEKKVQSVYEEIAGDLDINCVNLFFLPDYQKLTSQTKQDPYRAIREAFARHGQHVQFINYRFGESSKHYHPNRNIDKESNKLQRYRHAFLDCLSKQGITQTFTSPLEDSVLELGVMEEKLFNKRVLFMTRHQGERIQIKIAGFTPWVSYDKAAGLFDSLQFSKRKTPRIDESFVLENIMNEVNAFDGEVLLYLPAKLRKKISWLGNKRFSKEQNPLSNIPKINLIRYNNWEDVPSYFTRGYKDKEEKWSNTQPKGLFPLNPTSFLSLADRGDQIRYQLGKSRLTAEEEENYRRKRLVEFAILNGEKYTAEELANYAHGSRRQNISFNSFTNLPQILFWIQQLVGDFK</sequence>
<organism evidence="3 4">
    <name type="scientific">Rossellomorea aquimaris</name>
    <dbReference type="NCBI Taxonomy" id="189382"/>
    <lineage>
        <taxon>Bacteria</taxon>
        <taxon>Bacillati</taxon>
        <taxon>Bacillota</taxon>
        <taxon>Bacilli</taxon>
        <taxon>Bacillales</taxon>
        <taxon>Bacillaceae</taxon>
        <taxon>Rossellomorea</taxon>
    </lineage>
</organism>
<dbReference type="Proteomes" id="UP000325054">
    <property type="component" value="Unassembled WGS sequence"/>
</dbReference>
<dbReference type="InterPro" id="IPR024996">
    <property type="entry name" value="RNaseH_pPIWI_RE"/>
</dbReference>